<comment type="subcellular location">
    <subcellularLocation>
        <location evidence="1">Cell membrane</location>
        <topology evidence="1">Multi-pass membrane protein</topology>
    </subcellularLocation>
</comment>
<sequence>MACCLLVAMMIARLRRALGLGDGARSRGPSLGLLLGVAVVELGTAWAIARGLTAPGTGHQHGGSGSHLVLMTQLVALGVLVPLVLALLLPASDPQPRPGARRQLFAAAVAAPTVMWLWHLPDVHGAVEEATGEIVRAISVLVTGYVFWRCVLGTGHRVAPPAARQIALVLAGQANALLGLALLLTTDPMHGGTDGFGGLSVVADQRLAGLLMLVVDLGVMIPLLARLDAARRANPAPPVQLRMPPAVQP</sequence>
<organism evidence="7 8">
    <name type="scientific">Sporichthya brevicatena</name>
    <dbReference type="NCBI Taxonomy" id="171442"/>
    <lineage>
        <taxon>Bacteria</taxon>
        <taxon>Bacillati</taxon>
        <taxon>Actinomycetota</taxon>
        <taxon>Actinomycetes</taxon>
        <taxon>Sporichthyales</taxon>
        <taxon>Sporichthyaceae</taxon>
        <taxon>Sporichthya</taxon>
    </lineage>
</organism>
<evidence type="ECO:0000313" key="8">
    <source>
        <dbReference type="Proteomes" id="UP001500957"/>
    </source>
</evidence>
<reference evidence="7 8" key="1">
    <citation type="journal article" date="2019" name="Int. J. Syst. Evol. Microbiol.">
        <title>The Global Catalogue of Microorganisms (GCM) 10K type strain sequencing project: providing services to taxonomists for standard genome sequencing and annotation.</title>
        <authorList>
            <consortium name="The Broad Institute Genomics Platform"/>
            <consortium name="The Broad Institute Genome Sequencing Center for Infectious Disease"/>
            <person name="Wu L."/>
            <person name="Ma J."/>
        </authorList>
    </citation>
    <scope>NUCLEOTIDE SEQUENCE [LARGE SCALE GENOMIC DNA]</scope>
    <source>
        <strain evidence="7 8">JCM 10671</strain>
    </source>
</reference>
<protein>
    <recommendedName>
        <fullName evidence="9">Cytochrome c oxidase assembly protein</fullName>
    </recommendedName>
</protein>
<name>A0ABN1GQW1_9ACTN</name>
<gene>
    <name evidence="7" type="ORF">GCM10009547_18700</name>
</gene>
<feature type="transmembrane region" description="Helical" evidence="6">
    <location>
        <begin position="206"/>
        <end position="225"/>
    </location>
</feature>
<evidence type="ECO:0000313" key="7">
    <source>
        <dbReference type="EMBL" id="GAA0616849.1"/>
    </source>
</evidence>
<keyword evidence="4 6" id="KW-1133">Transmembrane helix</keyword>
<proteinExistence type="predicted"/>
<dbReference type="InterPro" id="IPR019108">
    <property type="entry name" value="Caa3_assmbl_CtaG-rel"/>
</dbReference>
<evidence type="ECO:0000256" key="6">
    <source>
        <dbReference type="SAM" id="Phobius"/>
    </source>
</evidence>
<evidence type="ECO:0000256" key="4">
    <source>
        <dbReference type="ARBA" id="ARBA00022989"/>
    </source>
</evidence>
<dbReference type="Proteomes" id="UP001500957">
    <property type="component" value="Unassembled WGS sequence"/>
</dbReference>
<feature type="transmembrane region" description="Helical" evidence="6">
    <location>
        <begin position="103"/>
        <end position="119"/>
    </location>
</feature>
<comment type="caution">
    <text evidence="7">The sequence shown here is derived from an EMBL/GenBank/DDBJ whole genome shotgun (WGS) entry which is preliminary data.</text>
</comment>
<evidence type="ECO:0000256" key="3">
    <source>
        <dbReference type="ARBA" id="ARBA00022692"/>
    </source>
</evidence>
<evidence type="ECO:0000256" key="2">
    <source>
        <dbReference type="ARBA" id="ARBA00022475"/>
    </source>
</evidence>
<accession>A0ABN1GQW1</accession>
<dbReference type="RefSeq" id="WP_344603938.1">
    <property type="nucleotide sequence ID" value="NZ_BAAAHE010000014.1"/>
</dbReference>
<evidence type="ECO:0000256" key="1">
    <source>
        <dbReference type="ARBA" id="ARBA00004651"/>
    </source>
</evidence>
<dbReference type="EMBL" id="BAAAHE010000014">
    <property type="protein sequence ID" value="GAA0616849.1"/>
    <property type="molecule type" value="Genomic_DNA"/>
</dbReference>
<feature type="transmembrane region" description="Helical" evidence="6">
    <location>
        <begin position="166"/>
        <end position="186"/>
    </location>
</feature>
<keyword evidence="2" id="KW-1003">Cell membrane</keyword>
<dbReference type="Pfam" id="PF09678">
    <property type="entry name" value="Caa3_CtaG"/>
    <property type="match status" value="1"/>
</dbReference>
<feature type="transmembrane region" description="Helical" evidence="6">
    <location>
        <begin position="68"/>
        <end position="91"/>
    </location>
</feature>
<feature type="transmembrane region" description="Helical" evidence="6">
    <location>
        <begin position="134"/>
        <end position="154"/>
    </location>
</feature>
<keyword evidence="8" id="KW-1185">Reference proteome</keyword>
<evidence type="ECO:0008006" key="9">
    <source>
        <dbReference type="Google" id="ProtNLM"/>
    </source>
</evidence>
<keyword evidence="3 6" id="KW-0812">Transmembrane</keyword>
<evidence type="ECO:0000256" key="5">
    <source>
        <dbReference type="ARBA" id="ARBA00023136"/>
    </source>
</evidence>
<keyword evidence="5 6" id="KW-0472">Membrane</keyword>